<dbReference type="Pfam" id="PF07679">
    <property type="entry name" value="I-set"/>
    <property type="match status" value="1"/>
</dbReference>
<evidence type="ECO:0000313" key="5">
    <source>
        <dbReference type="EMBL" id="CAL4076657.1"/>
    </source>
</evidence>
<dbReference type="EMBL" id="CAXKWB010005098">
    <property type="protein sequence ID" value="CAL4076657.1"/>
    <property type="molecule type" value="Genomic_DNA"/>
</dbReference>
<dbReference type="InterPro" id="IPR003599">
    <property type="entry name" value="Ig_sub"/>
</dbReference>
<feature type="domain" description="Ig-like" evidence="4">
    <location>
        <begin position="11"/>
        <end position="93"/>
    </location>
</feature>
<evidence type="ECO:0000313" key="6">
    <source>
        <dbReference type="Proteomes" id="UP001497623"/>
    </source>
</evidence>
<gene>
    <name evidence="5" type="ORF">MNOR_LOCUS10213</name>
</gene>
<keyword evidence="1" id="KW-0677">Repeat</keyword>
<dbReference type="InterPro" id="IPR007110">
    <property type="entry name" value="Ig-like_dom"/>
</dbReference>
<dbReference type="SMART" id="SM00406">
    <property type="entry name" value="IGv"/>
    <property type="match status" value="2"/>
</dbReference>
<dbReference type="InterPro" id="IPR003598">
    <property type="entry name" value="Ig_sub2"/>
</dbReference>
<comment type="caution">
    <text evidence="5">The sequence shown here is derived from an EMBL/GenBank/DDBJ whole genome shotgun (WGS) entry which is preliminary data.</text>
</comment>
<dbReference type="SMART" id="SM00408">
    <property type="entry name" value="IGc2"/>
    <property type="match status" value="2"/>
</dbReference>
<dbReference type="AlphaFoldDB" id="A0AAV2QE78"/>
<protein>
    <recommendedName>
        <fullName evidence="4">Ig-like domain-containing protein</fullName>
    </recommendedName>
</protein>
<feature type="non-terminal residue" evidence="5">
    <location>
        <position position="177"/>
    </location>
</feature>
<feature type="non-terminal residue" evidence="5">
    <location>
        <position position="1"/>
    </location>
</feature>
<dbReference type="Proteomes" id="UP001497623">
    <property type="component" value="Unassembled WGS sequence"/>
</dbReference>
<reference evidence="5 6" key="1">
    <citation type="submission" date="2024-05" db="EMBL/GenBank/DDBJ databases">
        <authorList>
            <person name="Wallberg A."/>
        </authorList>
    </citation>
    <scope>NUCLEOTIDE SEQUENCE [LARGE SCALE GENOMIC DNA]</scope>
</reference>
<keyword evidence="2" id="KW-1015">Disulfide bond</keyword>
<sequence length="177" mass="19548">LRRDVVRPWAGEDLVLPCVAQGHQRPHVSWYRVEAHGQRVSVGSNLRGSGLRGRVRMVQGQLVISDLQEADSGSYVCVANNSLGEDSYTVEVSVRGRLSVSVTPTSSRINLGQSITFTCQVGGYPVESVNWYKDGRLLQAMPRLALYDRTLHITQMRREDAGIYQCMAGNKEDAAQG</sequence>
<dbReference type="InterPro" id="IPR013098">
    <property type="entry name" value="Ig_I-set"/>
</dbReference>
<dbReference type="SUPFAM" id="SSF48726">
    <property type="entry name" value="Immunoglobulin"/>
    <property type="match status" value="2"/>
</dbReference>
<accession>A0AAV2QE78</accession>
<keyword evidence="3" id="KW-0393">Immunoglobulin domain</keyword>
<proteinExistence type="predicted"/>
<evidence type="ECO:0000256" key="2">
    <source>
        <dbReference type="ARBA" id="ARBA00023157"/>
    </source>
</evidence>
<evidence type="ECO:0000259" key="4">
    <source>
        <dbReference type="PROSITE" id="PS50835"/>
    </source>
</evidence>
<dbReference type="PANTHER" id="PTHR44170:SF6">
    <property type="entry name" value="CONTACTIN"/>
    <property type="match status" value="1"/>
</dbReference>
<dbReference type="InterPro" id="IPR036179">
    <property type="entry name" value="Ig-like_dom_sf"/>
</dbReference>
<feature type="domain" description="Ig-like" evidence="4">
    <location>
        <begin position="98"/>
        <end position="177"/>
    </location>
</feature>
<evidence type="ECO:0000256" key="3">
    <source>
        <dbReference type="ARBA" id="ARBA00023319"/>
    </source>
</evidence>
<dbReference type="GO" id="GO:0016020">
    <property type="term" value="C:membrane"/>
    <property type="evidence" value="ECO:0007669"/>
    <property type="project" value="UniProtKB-SubCell"/>
</dbReference>
<dbReference type="FunFam" id="2.60.40.10:FF:000032">
    <property type="entry name" value="palladin isoform X1"/>
    <property type="match status" value="1"/>
</dbReference>
<dbReference type="GO" id="GO:0098609">
    <property type="term" value="P:cell-cell adhesion"/>
    <property type="evidence" value="ECO:0007669"/>
    <property type="project" value="TreeGrafter"/>
</dbReference>
<dbReference type="Pfam" id="PF13927">
    <property type="entry name" value="Ig_3"/>
    <property type="match status" value="1"/>
</dbReference>
<dbReference type="SMART" id="SM00409">
    <property type="entry name" value="IG"/>
    <property type="match status" value="2"/>
</dbReference>
<dbReference type="Gene3D" id="2.60.40.10">
    <property type="entry name" value="Immunoglobulins"/>
    <property type="match status" value="2"/>
</dbReference>
<organism evidence="5 6">
    <name type="scientific">Meganyctiphanes norvegica</name>
    <name type="common">Northern krill</name>
    <name type="synonym">Thysanopoda norvegica</name>
    <dbReference type="NCBI Taxonomy" id="48144"/>
    <lineage>
        <taxon>Eukaryota</taxon>
        <taxon>Metazoa</taxon>
        <taxon>Ecdysozoa</taxon>
        <taxon>Arthropoda</taxon>
        <taxon>Crustacea</taxon>
        <taxon>Multicrustacea</taxon>
        <taxon>Malacostraca</taxon>
        <taxon>Eumalacostraca</taxon>
        <taxon>Eucarida</taxon>
        <taxon>Euphausiacea</taxon>
        <taxon>Euphausiidae</taxon>
        <taxon>Meganyctiphanes</taxon>
    </lineage>
</organism>
<evidence type="ECO:0000256" key="1">
    <source>
        <dbReference type="ARBA" id="ARBA00022737"/>
    </source>
</evidence>
<name>A0AAV2QE78_MEGNR</name>
<dbReference type="PANTHER" id="PTHR44170">
    <property type="entry name" value="PROTEIN SIDEKICK"/>
    <property type="match status" value="1"/>
</dbReference>
<dbReference type="InterPro" id="IPR013106">
    <property type="entry name" value="Ig_V-set"/>
</dbReference>
<keyword evidence="6" id="KW-1185">Reference proteome</keyword>
<dbReference type="InterPro" id="IPR013783">
    <property type="entry name" value="Ig-like_fold"/>
</dbReference>
<dbReference type="PROSITE" id="PS50835">
    <property type="entry name" value="IG_LIKE"/>
    <property type="match status" value="2"/>
</dbReference>